<keyword evidence="1" id="KW-1133">Transmembrane helix</keyword>
<keyword evidence="3" id="KW-1185">Reference proteome</keyword>
<sequence>MNPNQKAWWHLGFVGMCLLVADQLPQWHKLWFVSETGHYHTSSTITVLLLLSMFLRRRPSLGLMVAWQMVQLFIIGSVLLLSFPDGNYVFGFSLLGFLRLIALGVIFFSAELNRYVRYKPTDTTSAM</sequence>
<dbReference type="AlphaFoldDB" id="A0A243WGW4"/>
<evidence type="ECO:0000256" key="1">
    <source>
        <dbReference type="SAM" id="Phobius"/>
    </source>
</evidence>
<evidence type="ECO:0000313" key="2">
    <source>
        <dbReference type="EMBL" id="OUJ75081.1"/>
    </source>
</evidence>
<feature type="transmembrane region" description="Helical" evidence="1">
    <location>
        <begin position="62"/>
        <end position="83"/>
    </location>
</feature>
<keyword evidence="1" id="KW-0812">Transmembrane</keyword>
<reference evidence="2 3" key="1">
    <citation type="submission" date="2017-01" db="EMBL/GenBank/DDBJ databases">
        <title>A new Hymenobacter.</title>
        <authorList>
            <person name="Liang Y."/>
            <person name="Feng F."/>
        </authorList>
    </citation>
    <scope>NUCLEOTIDE SEQUENCE [LARGE SCALE GENOMIC DNA]</scope>
    <source>
        <strain evidence="2">MIMBbqt21</strain>
    </source>
</reference>
<proteinExistence type="predicted"/>
<dbReference type="Proteomes" id="UP000194873">
    <property type="component" value="Unassembled WGS sequence"/>
</dbReference>
<dbReference type="OrthoDB" id="9918263at2"/>
<comment type="caution">
    <text evidence="2">The sequence shown here is derived from an EMBL/GenBank/DDBJ whole genome shotgun (WGS) entry which is preliminary data.</text>
</comment>
<name>A0A243WGW4_9BACT</name>
<feature type="transmembrane region" description="Helical" evidence="1">
    <location>
        <begin position="37"/>
        <end position="55"/>
    </location>
</feature>
<dbReference type="RefSeq" id="WP_086592625.1">
    <property type="nucleotide sequence ID" value="NZ_MTSE01000002.1"/>
</dbReference>
<organism evidence="2 3">
    <name type="scientific">Hymenobacter crusticola</name>
    <dbReference type="NCBI Taxonomy" id="1770526"/>
    <lineage>
        <taxon>Bacteria</taxon>
        <taxon>Pseudomonadati</taxon>
        <taxon>Bacteroidota</taxon>
        <taxon>Cytophagia</taxon>
        <taxon>Cytophagales</taxon>
        <taxon>Hymenobacteraceae</taxon>
        <taxon>Hymenobacter</taxon>
    </lineage>
</organism>
<protein>
    <submittedName>
        <fullName evidence="2">Uncharacterized protein</fullName>
    </submittedName>
</protein>
<dbReference type="EMBL" id="MTSE01000002">
    <property type="protein sequence ID" value="OUJ75081.1"/>
    <property type="molecule type" value="Genomic_DNA"/>
</dbReference>
<keyword evidence="1" id="KW-0472">Membrane</keyword>
<feature type="transmembrane region" description="Helical" evidence="1">
    <location>
        <begin position="89"/>
        <end position="110"/>
    </location>
</feature>
<feature type="transmembrane region" description="Helical" evidence="1">
    <location>
        <begin position="7"/>
        <end position="25"/>
    </location>
</feature>
<evidence type="ECO:0000313" key="3">
    <source>
        <dbReference type="Proteomes" id="UP000194873"/>
    </source>
</evidence>
<gene>
    <name evidence="2" type="ORF">BXP70_03375</name>
</gene>
<accession>A0A243WGW4</accession>